<accession>A0A1Q5PU98</accession>
<proteinExistence type="predicted"/>
<dbReference type="RefSeq" id="WP_073825549.1">
    <property type="nucleotide sequence ID" value="NZ_MQVS01000010.1"/>
</dbReference>
<comment type="caution">
    <text evidence="1">The sequence shown here is derived from an EMBL/GenBank/DDBJ whole genome shotgun (WGS) entry which is preliminary data.</text>
</comment>
<organism evidence="1 2">
    <name type="scientific">Buchananella hordeovulneris</name>
    <dbReference type="NCBI Taxonomy" id="52770"/>
    <lineage>
        <taxon>Bacteria</taxon>
        <taxon>Bacillati</taxon>
        <taxon>Actinomycetota</taxon>
        <taxon>Actinomycetes</taxon>
        <taxon>Actinomycetales</taxon>
        <taxon>Actinomycetaceae</taxon>
        <taxon>Buchananella</taxon>
    </lineage>
</organism>
<name>A0A1Q5PU98_9ACTO</name>
<evidence type="ECO:0000313" key="2">
    <source>
        <dbReference type="Proteomes" id="UP000185612"/>
    </source>
</evidence>
<keyword evidence="2" id="KW-1185">Reference proteome</keyword>
<dbReference type="InParanoid" id="A0A1Q5PU98"/>
<sequence length="346" mass="36831">MRLLTDNTDLASLRALQRQVFAGFACLRADWVARIGATVVALPADGGLEEDHLPPILAACAPLADRTWIATDANPTDPPGTGRAFAFHMTAAELAAVQAELEFLPTYIFDEQLTTALTFSPLDYGIAAATSEVIDRLTGGFTSALAEFQRHVTELEDGETERVVANLRRSFAPALAHFHPGPGSDFHPHLPGQPAAWLEKLPTHATVSYRSFHPSHMVWPTVIVPQTLTCSADPVVATAGGRVPGLTVVVGQSSRDLTGISPHPAALELVYPANTAFSYLGEHQLGELPVRLYEEVQLGAGGITPPSLNVEAALAAVAEELAAHRDDPLPVPADYCQRFVGESGSI</sequence>
<gene>
    <name evidence="1" type="ORF">BSZ40_09145</name>
</gene>
<reference evidence="2" key="1">
    <citation type="submission" date="2016-12" db="EMBL/GenBank/DDBJ databases">
        <authorList>
            <person name="Meng X."/>
        </authorList>
    </citation>
    <scope>NUCLEOTIDE SEQUENCE [LARGE SCALE GENOMIC DNA]</scope>
    <source>
        <strain evidence="2">DSM 20732</strain>
    </source>
</reference>
<dbReference type="EMBL" id="MQVS01000010">
    <property type="protein sequence ID" value="OKL51062.1"/>
    <property type="molecule type" value="Genomic_DNA"/>
</dbReference>
<evidence type="ECO:0000313" key="1">
    <source>
        <dbReference type="EMBL" id="OKL51062.1"/>
    </source>
</evidence>
<dbReference type="Proteomes" id="UP000185612">
    <property type="component" value="Unassembled WGS sequence"/>
</dbReference>
<protein>
    <submittedName>
        <fullName evidence="1">Uncharacterized protein</fullName>
    </submittedName>
</protein>
<dbReference type="STRING" id="52770.BSZ40_09145"/>
<dbReference type="AlphaFoldDB" id="A0A1Q5PU98"/>